<proteinExistence type="predicted"/>
<gene>
    <name evidence="1" type="ORF">CHCC16736_4699</name>
</gene>
<sequence length="38" mass="4489">MVLVSKSSFLFGKFVNSVFFYPNITKIFLIMQENKKSR</sequence>
<comment type="caution">
    <text evidence="1">The sequence shown here is derived from an EMBL/GenBank/DDBJ whole genome shotgun (WGS) entry which is preliminary data.</text>
</comment>
<name>A0A8B5Y5F2_BACLI</name>
<organism evidence="1 2">
    <name type="scientific">Bacillus licheniformis</name>
    <dbReference type="NCBI Taxonomy" id="1402"/>
    <lineage>
        <taxon>Bacteria</taxon>
        <taxon>Bacillati</taxon>
        <taxon>Bacillota</taxon>
        <taxon>Bacilli</taxon>
        <taxon>Bacillales</taxon>
        <taxon>Bacillaceae</taxon>
        <taxon>Bacillus</taxon>
    </lineage>
</organism>
<dbReference type="AlphaFoldDB" id="A0A8B5Y5F2"/>
<accession>A0A8B5Y5F2</accession>
<protein>
    <submittedName>
        <fullName evidence="1">Uncharacterized protein</fullName>
    </submittedName>
</protein>
<evidence type="ECO:0000313" key="1">
    <source>
        <dbReference type="EMBL" id="TWL20498.1"/>
    </source>
</evidence>
<dbReference type="Proteomes" id="UP000435910">
    <property type="component" value="Unassembled WGS sequence"/>
</dbReference>
<dbReference type="EMBL" id="NILC01000036">
    <property type="protein sequence ID" value="TWL20498.1"/>
    <property type="molecule type" value="Genomic_DNA"/>
</dbReference>
<evidence type="ECO:0000313" key="2">
    <source>
        <dbReference type="Proteomes" id="UP000435910"/>
    </source>
</evidence>
<reference evidence="1 2" key="1">
    <citation type="submission" date="2019-06" db="EMBL/GenBank/DDBJ databases">
        <title>Genome sequence analysis of &gt;100 Bacillus licheniformis strains suggests intrinsic resistance to this species.</title>
        <authorList>
            <person name="Wels M."/>
            <person name="Siezen R.J."/>
            <person name="Johansen E."/>
            <person name="Stuer-Lauridsen B."/>
            <person name="Bjerre K."/>
            <person name="Nielsen B.K.K."/>
        </authorList>
    </citation>
    <scope>NUCLEOTIDE SEQUENCE [LARGE SCALE GENOMIC DNA]</scope>
    <source>
        <strain evidence="1 2">BAC-16736</strain>
    </source>
</reference>